<name>A0A2C6JSU4_9APIC</name>
<organism evidence="1 2">
    <name type="scientific">Cystoisospora suis</name>
    <dbReference type="NCBI Taxonomy" id="483139"/>
    <lineage>
        <taxon>Eukaryota</taxon>
        <taxon>Sar</taxon>
        <taxon>Alveolata</taxon>
        <taxon>Apicomplexa</taxon>
        <taxon>Conoidasida</taxon>
        <taxon>Coccidia</taxon>
        <taxon>Eucoccidiorida</taxon>
        <taxon>Eimeriorina</taxon>
        <taxon>Sarcocystidae</taxon>
        <taxon>Cystoisospora</taxon>
    </lineage>
</organism>
<dbReference type="Proteomes" id="UP000221165">
    <property type="component" value="Unassembled WGS sequence"/>
</dbReference>
<feature type="non-terminal residue" evidence="1">
    <location>
        <position position="1"/>
    </location>
</feature>
<comment type="caution">
    <text evidence="1">The sequence shown here is derived from an EMBL/GenBank/DDBJ whole genome shotgun (WGS) entry which is preliminary data.</text>
</comment>
<protein>
    <submittedName>
        <fullName evidence="1">Uncharacterized protein</fullName>
    </submittedName>
</protein>
<sequence>ILGVSRSCLFSHLLEDRKGRREIEAGVLMVLFISIVEGSVCVNTASLRCSSAIKSKEKER</sequence>
<evidence type="ECO:0000313" key="1">
    <source>
        <dbReference type="EMBL" id="PHJ14840.1"/>
    </source>
</evidence>
<gene>
    <name evidence="1" type="ORF">CSUI_011344</name>
</gene>
<evidence type="ECO:0000313" key="2">
    <source>
        <dbReference type="Proteomes" id="UP000221165"/>
    </source>
</evidence>
<feature type="non-terminal residue" evidence="1">
    <location>
        <position position="60"/>
    </location>
</feature>
<keyword evidence="2" id="KW-1185">Reference proteome</keyword>
<dbReference type="VEuPathDB" id="ToxoDB:CSUI_011344"/>
<dbReference type="EMBL" id="MIGC01010942">
    <property type="protein sequence ID" value="PHJ14840.1"/>
    <property type="molecule type" value="Genomic_DNA"/>
</dbReference>
<dbReference type="GeneID" id="94434655"/>
<dbReference type="AlphaFoldDB" id="A0A2C6JSU4"/>
<reference evidence="1 2" key="1">
    <citation type="journal article" date="2017" name="Int. J. Parasitol.">
        <title>The genome of the protozoan parasite Cystoisospora suis and a reverse vaccinology approach to identify vaccine candidates.</title>
        <authorList>
            <person name="Palmieri N."/>
            <person name="Shrestha A."/>
            <person name="Ruttkowski B."/>
            <person name="Beck T."/>
            <person name="Vogl C."/>
            <person name="Tomley F."/>
            <person name="Blake D.P."/>
            <person name="Joachim A."/>
        </authorList>
    </citation>
    <scope>NUCLEOTIDE SEQUENCE [LARGE SCALE GENOMIC DNA]</scope>
    <source>
        <strain evidence="1 2">Wien I</strain>
    </source>
</reference>
<accession>A0A2C6JSU4</accession>
<dbReference type="RefSeq" id="XP_067916575.1">
    <property type="nucleotide sequence ID" value="XM_068071444.1"/>
</dbReference>
<proteinExistence type="predicted"/>